<evidence type="ECO:0000313" key="2">
    <source>
        <dbReference type="Proteomes" id="UP001234297"/>
    </source>
</evidence>
<reference evidence="1 2" key="1">
    <citation type="journal article" date="2022" name="Hortic Res">
        <title>A haplotype resolved chromosomal level avocado genome allows analysis of novel avocado genes.</title>
        <authorList>
            <person name="Nath O."/>
            <person name="Fletcher S.J."/>
            <person name="Hayward A."/>
            <person name="Shaw L.M."/>
            <person name="Masouleh A.K."/>
            <person name="Furtado A."/>
            <person name="Henry R.J."/>
            <person name="Mitter N."/>
        </authorList>
    </citation>
    <scope>NUCLEOTIDE SEQUENCE [LARGE SCALE GENOMIC DNA]</scope>
    <source>
        <strain evidence="2">cv. Hass</strain>
    </source>
</reference>
<organism evidence="1 2">
    <name type="scientific">Persea americana</name>
    <name type="common">Avocado</name>
    <dbReference type="NCBI Taxonomy" id="3435"/>
    <lineage>
        <taxon>Eukaryota</taxon>
        <taxon>Viridiplantae</taxon>
        <taxon>Streptophyta</taxon>
        <taxon>Embryophyta</taxon>
        <taxon>Tracheophyta</taxon>
        <taxon>Spermatophyta</taxon>
        <taxon>Magnoliopsida</taxon>
        <taxon>Magnoliidae</taxon>
        <taxon>Laurales</taxon>
        <taxon>Lauraceae</taxon>
        <taxon>Persea</taxon>
    </lineage>
</organism>
<name>A0ACC2M9E7_PERAE</name>
<accession>A0ACC2M9E7</accession>
<comment type="caution">
    <text evidence="1">The sequence shown here is derived from an EMBL/GenBank/DDBJ whole genome shotgun (WGS) entry which is preliminary data.</text>
</comment>
<dbReference type="Proteomes" id="UP001234297">
    <property type="component" value="Chromosome 5"/>
</dbReference>
<protein>
    <submittedName>
        <fullName evidence="1">Uncharacterized protein</fullName>
    </submittedName>
</protein>
<dbReference type="EMBL" id="CM056813">
    <property type="protein sequence ID" value="KAJ8642277.1"/>
    <property type="molecule type" value="Genomic_DNA"/>
</dbReference>
<sequence length="110" mass="12709">MEKHEEKKDGEGEWTKILDEEAWRRIRFQFISFSLGASLVALFFGLVYVLVIYPCYMIPTTGNVTRSLLRFDAFMLAACLETFLIIIYLLRLFVGYDLGTSTEDQVNLPV</sequence>
<evidence type="ECO:0000313" key="1">
    <source>
        <dbReference type="EMBL" id="KAJ8642277.1"/>
    </source>
</evidence>
<proteinExistence type="predicted"/>
<keyword evidence="2" id="KW-1185">Reference proteome</keyword>
<gene>
    <name evidence="1" type="ORF">MRB53_018971</name>
</gene>